<dbReference type="RefSeq" id="WP_211863796.1">
    <property type="nucleotide sequence ID" value="NZ_JAAEDM010000069.1"/>
</dbReference>
<organism evidence="1 2">
    <name type="scientific">Neoroseomonas soli</name>
    <dbReference type="NCBI Taxonomy" id="1081025"/>
    <lineage>
        <taxon>Bacteria</taxon>
        <taxon>Pseudomonadati</taxon>
        <taxon>Pseudomonadota</taxon>
        <taxon>Alphaproteobacteria</taxon>
        <taxon>Acetobacterales</taxon>
        <taxon>Acetobacteraceae</taxon>
        <taxon>Neoroseomonas</taxon>
    </lineage>
</organism>
<reference evidence="1" key="1">
    <citation type="submission" date="2020-01" db="EMBL/GenBank/DDBJ databases">
        <authorList>
            <person name="Rat A."/>
        </authorList>
    </citation>
    <scope>NUCLEOTIDE SEQUENCE</scope>
    <source>
        <strain evidence="1">LMG 31231</strain>
    </source>
</reference>
<accession>A0A9X9X1W0</accession>
<dbReference type="AlphaFoldDB" id="A0A9X9X1W0"/>
<protein>
    <recommendedName>
        <fullName evidence="3">Phosphatase PAP2 family protein</fullName>
    </recommendedName>
</protein>
<gene>
    <name evidence="1" type="ORF">GXW76_19605</name>
</gene>
<dbReference type="InterPro" id="IPR036938">
    <property type="entry name" value="PAP2/HPO_sf"/>
</dbReference>
<reference evidence="1" key="2">
    <citation type="journal article" date="2021" name="Syst. Appl. Microbiol.">
        <title>Roseomonas hellenica sp. nov., isolated from roots of wild-growing Alkanna tinctoria.</title>
        <authorList>
            <person name="Rat A."/>
            <person name="Naranjo H.D."/>
            <person name="Lebbe L."/>
            <person name="Cnockaert M."/>
            <person name="Krigas N."/>
            <person name="Grigoriadou K."/>
            <person name="Maloupa E."/>
            <person name="Willems A."/>
        </authorList>
    </citation>
    <scope>NUCLEOTIDE SEQUENCE</scope>
    <source>
        <strain evidence="1">LMG 31231</strain>
    </source>
</reference>
<name>A0A9X9X1W0_9PROT</name>
<evidence type="ECO:0000313" key="1">
    <source>
        <dbReference type="EMBL" id="MBR0673389.1"/>
    </source>
</evidence>
<dbReference type="CDD" id="cd03380">
    <property type="entry name" value="PAP2_like_1"/>
    <property type="match status" value="1"/>
</dbReference>
<evidence type="ECO:0000313" key="2">
    <source>
        <dbReference type="Proteomes" id="UP001138751"/>
    </source>
</evidence>
<dbReference type="Gene3D" id="1.20.144.10">
    <property type="entry name" value="Phosphatidic acid phosphatase type 2/haloperoxidase"/>
    <property type="match status" value="1"/>
</dbReference>
<keyword evidence="2" id="KW-1185">Reference proteome</keyword>
<evidence type="ECO:0008006" key="3">
    <source>
        <dbReference type="Google" id="ProtNLM"/>
    </source>
</evidence>
<sequence length="282" mass="30737">MSPSPDVETVPGASWWPGNKWPPVHPAVTWTPMPQATNFMPPGPGAPKGTYFPQRAWAPEYWASVILAEAVSVKDINGDPEWKNRPTGMAPKPVGPAPQSEFQELIDLIPYRPSVMAEAMAQKDSILQYFSGILSFDRRSHPATIHLCVAALRVASFAAMYWKAEHDRARPSRIAPELMPPIDPPGHASYPSGHATQAYLLARVLKDVMPTAIVPSAGEAGGALYLMAQRIGRNREVLGVHYPSDTAAGKALATHIADKILPNCPKMQDLVTAAKLEWEPRT</sequence>
<dbReference type="SUPFAM" id="SSF48317">
    <property type="entry name" value="Acid phosphatase/Vanadium-dependent haloperoxidase"/>
    <property type="match status" value="1"/>
</dbReference>
<dbReference type="Proteomes" id="UP001138751">
    <property type="component" value="Unassembled WGS sequence"/>
</dbReference>
<comment type="caution">
    <text evidence="1">The sequence shown here is derived from an EMBL/GenBank/DDBJ whole genome shotgun (WGS) entry which is preliminary data.</text>
</comment>
<proteinExistence type="predicted"/>
<dbReference type="EMBL" id="JAAEDM010000069">
    <property type="protein sequence ID" value="MBR0673389.1"/>
    <property type="molecule type" value="Genomic_DNA"/>
</dbReference>